<proteinExistence type="predicted"/>
<keyword evidence="2" id="KW-0210">Decarboxylase</keyword>
<dbReference type="EMBL" id="JBGFUD010011556">
    <property type="protein sequence ID" value="MFH4983241.1"/>
    <property type="molecule type" value="Genomic_DNA"/>
</dbReference>
<evidence type="ECO:0000256" key="3">
    <source>
        <dbReference type="ARBA" id="ARBA00022898"/>
    </source>
</evidence>
<evidence type="ECO:0000313" key="5">
    <source>
        <dbReference type="Proteomes" id="UP001608902"/>
    </source>
</evidence>
<dbReference type="InterPro" id="IPR015424">
    <property type="entry name" value="PyrdxlP-dep_Trfase"/>
</dbReference>
<reference evidence="4 5" key="1">
    <citation type="submission" date="2024-08" db="EMBL/GenBank/DDBJ databases">
        <title>Gnathostoma spinigerum genome.</title>
        <authorList>
            <person name="Gonzalez-Bertolin B."/>
            <person name="Monzon S."/>
            <person name="Zaballos A."/>
            <person name="Jimenez P."/>
            <person name="Dekumyoy P."/>
            <person name="Varona S."/>
            <person name="Cuesta I."/>
            <person name="Sumanam S."/>
            <person name="Adisakwattana P."/>
            <person name="Gasser R.B."/>
            <person name="Hernandez-Gonzalez A."/>
            <person name="Young N.D."/>
            <person name="Perteguer M.J."/>
        </authorList>
    </citation>
    <scope>NUCLEOTIDE SEQUENCE [LARGE SCALE GENOMIC DNA]</scope>
    <source>
        <strain evidence="4">AL3</strain>
        <tissue evidence="4">Liver</tissue>
    </source>
</reference>
<evidence type="ECO:0000256" key="2">
    <source>
        <dbReference type="ARBA" id="ARBA00022793"/>
    </source>
</evidence>
<sequence length="137" mass="15919">MLRRNEKEISMTKYRALKIWMTLKLRGLEGMRQYIAKVNNMAARLRASMGRDGRLIVGKQILGLICFQYKGTSPTDTNEKTYRLGAYINWSGKMLVTHAAPNGTDFIRITITRDHITEQKIDDTWMILQHLITEWEG</sequence>
<keyword evidence="2" id="KW-0456">Lyase</keyword>
<dbReference type="InterPro" id="IPR010977">
    <property type="entry name" value="Aromatic_deC"/>
</dbReference>
<evidence type="ECO:0000313" key="4">
    <source>
        <dbReference type="EMBL" id="MFH4983241.1"/>
    </source>
</evidence>
<gene>
    <name evidence="4" type="ORF">AB6A40_009950</name>
</gene>
<comment type="caution">
    <text evidence="4">The sequence shown here is derived from an EMBL/GenBank/DDBJ whole genome shotgun (WGS) entry which is preliminary data.</text>
</comment>
<accession>A0ABD6ETR2</accession>
<dbReference type="PANTHER" id="PTHR11999">
    <property type="entry name" value="GROUP II PYRIDOXAL-5-PHOSPHATE DECARBOXYLASE"/>
    <property type="match status" value="1"/>
</dbReference>
<comment type="cofactor">
    <cofactor evidence="1">
        <name>pyridoxal 5'-phosphate</name>
        <dbReference type="ChEBI" id="CHEBI:597326"/>
    </cofactor>
</comment>
<organism evidence="4 5">
    <name type="scientific">Gnathostoma spinigerum</name>
    <dbReference type="NCBI Taxonomy" id="75299"/>
    <lineage>
        <taxon>Eukaryota</taxon>
        <taxon>Metazoa</taxon>
        <taxon>Ecdysozoa</taxon>
        <taxon>Nematoda</taxon>
        <taxon>Chromadorea</taxon>
        <taxon>Rhabditida</taxon>
        <taxon>Spirurina</taxon>
        <taxon>Gnathostomatomorpha</taxon>
        <taxon>Gnathostomatoidea</taxon>
        <taxon>Gnathostomatidae</taxon>
        <taxon>Gnathostoma</taxon>
    </lineage>
</organism>
<dbReference type="SUPFAM" id="SSF53383">
    <property type="entry name" value="PLP-dependent transferases"/>
    <property type="match status" value="1"/>
</dbReference>
<name>A0ABD6ETR2_9BILA</name>
<dbReference type="AlphaFoldDB" id="A0ABD6ETR2"/>
<dbReference type="PANTHER" id="PTHR11999:SF70">
    <property type="entry name" value="MIP05841P"/>
    <property type="match status" value="1"/>
</dbReference>
<dbReference type="Proteomes" id="UP001608902">
    <property type="component" value="Unassembled WGS sequence"/>
</dbReference>
<dbReference type="GO" id="GO:0016831">
    <property type="term" value="F:carboxy-lyase activity"/>
    <property type="evidence" value="ECO:0007669"/>
    <property type="project" value="UniProtKB-KW"/>
</dbReference>
<dbReference type="Gene3D" id="3.90.1150.170">
    <property type="match status" value="1"/>
</dbReference>
<protein>
    <submittedName>
        <fullName evidence="4">Uncharacterized protein</fullName>
    </submittedName>
</protein>
<evidence type="ECO:0000256" key="1">
    <source>
        <dbReference type="ARBA" id="ARBA00001933"/>
    </source>
</evidence>
<keyword evidence="3" id="KW-0663">Pyridoxal phosphate</keyword>
<keyword evidence="5" id="KW-1185">Reference proteome</keyword>
<dbReference type="Pfam" id="PF00282">
    <property type="entry name" value="Pyridoxal_deC"/>
    <property type="match status" value="1"/>
</dbReference>
<dbReference type="InterPro" id="IPR002129">
    <property type="entry name" value="PyrdxlP-dep_de-COase"/>
</dbReference>